<dbReference type="KEGG" id="dya:Dyak_GE29199"/>
<dbReference type="SMR" id="A0A0R1DIL1"/>
<evidence type="ECO:0000313" key="3">
    <source>
        <dbReference type="EMBL" id="KRJ97077.1"/>
    </source>
</evidence>
<accession>A0A0R1DIL1</accession>
<feature type="chain" id="PRO_5006402577" evidence="2">
    <location>
        <begin position="20"/>
        <end position="157"/>
    </location>
</feature>
<dbReference type="EMBL" id="CM000157">
    <property type="protein sequence ID" value="KRJ97077.1"/>
    <property type="molecule type" value="Genomic_DNA"/>
</dbReference>
<gene>
    <name evidence="3" type="primary">Dyak\GE29199</name>
    <name evidence="3" type="synonym">GE29199</name>
    <name evidence="3" type="ORF">Dyak_GE29199</name>
</gene>
<evidence type="ECO:0000256" key="2">
    <source>
        <dbReference type="SAM" id="SignalP"/>
    </source>
</evidence>
<reference evidence="3 4" key="1">
    <citation type="journal article" date="2007" name="Nature">
        <title>Evolution of genes and genomes on the Drosophila phylogeny.</title>
        <authorList>
            <consortium name="Drosophila 12 Genomes Consortium"/>
            <person name="Clark A.G."/>
            <person name="Eisen M.B."/>
            <person name="Smith D.R."/>
            <person name="Bergman C.M."/>
            <person name="Oliver B."/>
            <person name="Markow T.A."/>
            <person name="Kaufman T.C."/>
            <person name="Kellis M."/>
            <person name="Gelbart W."/>
            <person name="Iyer V.N."/>
            <person name="Pollard D.A."/>
            <person name="Sackton T.B."/>
            <person name="Larracuente A.M."/>
            <person name="Singh N.D."/>
            <person name="Abad J.P."/>
            <person name="Abt D.N."/>
            <person name="Adryan B."/>
            <person name="Aguade M."/>
            <person name="Akashi H."/>
            <person name="Anderson W.W."/>
            <person name="Aquadro C.F."/>
            <person name="Ardell D.H."/>
            <person name="Arguello R."/>
            <person name="Artieri C.G."/>
            <person name="Barbash D.A."/>
            <person name="Barker D."/>
            <person name="Barsanti P."/>
            <person name="Batterham P."/>
            <person name="Batzoglou S."/>
            <person name="Begun D."/>
            <person name="Bhutkar A."/>
            <person name="Blanco E."/>
            <person name="Bosak S.A."/>
            <person name="Bradley R.K."/>
            <person name="Brand A.D."/>
            <person name="Brent M.R."/>
            <person name="Brooks A.N."/>
            <person name="Brown R.H."/>
            <person name="Butlin R.K."/>
            <person name="Caggese C."/>
            <person name="Calvi B.R."/>
            <person name="Bernardo de Carvalho A."/>
            <person name="Caspi A."/>
            <person name="Castrezana S."/>
            <person name="Celniker S.E."/>
            <person name="Chang J.L."/>
            <person name="Chapple C."/>
            <person name="Chatterji S."/>
            <person name="Chinwalla A."/>
            <person name="Civetta A."/>
            <person name="Clifton S.W."/>
            <person name="Comeron J.M."/>
            <person name="Costello J.C."/>
            <person name="Coyne J.A."/>
            <person name="Daub J."/>
            <person name="David R.G."/>
            <person name="Delcher A.L."/>
            <person name="Delehaunty K."/>
            <person name="Do C.B."/>
            <person name="Ebling H."/>
            <person name="Edwards K."/>
            <person name="Eickbush T."/>
            <person name="Evans J.D."/>
            <person name="Filipski A."/>
            <person name="Findeiss S."/>
            <person name="Freyhult E."/>
            <person name="Fulton L."/>
            <person name="Fulton R."/>
            <person name="Garcia A.C."/>
            <person name="Gardiner A."/>
            <person name="Garfield D.A."/>
            <person name="Garvin B.E."/>
            <person name="Gibson G."/>
            <person name="Gilbert D."/>
            <person name="Gnerre S."/>
            <person name="Godfrey J."/>
            <person name="Good R."/>
            <person name="Gotea V."/>
            <person name="Gravely B."/>
            <person name="Greenberg A.J."/>
            <person name="Griffiths-Jones S."/>
            <person name="Gross S."/>
            <person name="Guigo R."/>
            <person name="Gustafson E.A."/>
            <person name="Haerty W."/>
            <person name="Hahn M.W."/>
            <person name="Halligan D.L."/>
            <person name="Halpern A.L."/>
            <person name="Halter G.M."/>
            <person name="Han M.V."/>
            <person name="Heger A."/>
            <person name="Hillier L."/>
            <person name="Hinrichs A.S."/>
            <person name="Holmes I."/>
            <person name="Hoskins R.A."/>
            <person name="Hubisz M.J."/>
            <person name="Hultmark D."/>
            <person name="Huntley M.A."/>
            <person name="Jaffe D.B."/>
            <person name="Jagadeeshan S."/>
            <person name="Jeck W.R."/>
            <person name="Johnson J."/>
            <person name="Jones C.D."/>
            <person name="Jordan W.C."/>
            <person name="Karpen G.H."/>
            <person name="Kataoka E."/>
            <person name="Keightley P.D."/>
            <person name="Kheradpour P."/>
            <person name="Kirkness E.F."/>
            <person name="Koerich L.B."/>
            <person name="Kristiansen K."/>
            <person name="Kudrna D."/>
            <person name="Kulathinal R.J."/>
            <person name="Kumar S."/>
            <person name="Kwok R."/>
            <person name="Lander E."/>
            <person name="Langley C.H."/>
            <person name="Lapoint R."/>
            <person name="Lazzaro B.P."/>
            <person name="Lee S.J."/>
            <person name="Levesque L."/>
            <person name="Li R."/>
            <person name="Lin C.F."/>
            <person name="Lin M.F."/>
            <person name="Lindblad-Toh K."/>
            <person name="Llopart A."/>
            <person name="Long M."/>
            <person name="Low L."/>
            <person name="Lozovsky E."/>
            <person name="Lu J."/>
            <person name="Luo M."/>
            <person name="Machado C.A."/>
            <person name="Makalowski W."/>
            <person name="Marzo M."/>
            <person name="Matsuda M."/>
            <person name="Matzkin L."/>
            <person name="McAllister B."/>
            <person name="McBride C.S."/>
            <person name="McKernan B."/>
            <person name="McKernan K."/>
            <person name="Mendez-Lago M."/>
            <person name="Minx P."/>
            <person name="Mollenhauer M.U."/>
            <person name="Montooth K."/>
            <person name="Mount S.M."/>
            <person name="Mu X."/>
            <person name="Myers E."/>
            <person name="Negre B."/>
            <person name="Newfeld S."/>
            <person name="Nielsen R."/>
            <person name="Noor M.A."/>
            <person name="O'Grady P."/>
            <person name="Pachter L."/>
            <person name="Papaceit M."/>
            <person name="Parisi M.J."/>
            <person name="Parisi M."/>
            <person name="Parts L."/>
            <person name="Pedersen J.S."/>
            <person name="Pesole G."/>
            <person name="Phillippy A.M."/>
            <person name="Ponting C.P."/>
            <person name="Pop M."/>
            <person name="Porcelli D."/>
            <person name="Powell J.R."/>
            <person name="Prohaska S."/>
            <person name="Pruitt K."/>
            <person name="Puig M."/>
            <person name="Quesneville H."/>
            <person name="Ram K.R."/>
            <person name="Rand D."/>
            <person name="Rasmussen M.D."/>
            <person name="Reed L.K."/>
            <person name="Reenan R."/>
            <person name="Reily A."/>
            <person name="Remington K.A."/>
            <person name="Rieger T.T."/>
            <person name="Ritchie M.G."/>
            <person name="Robin C."/>
            <person name="Rogers Y.H."/>
            <person name="Rohde C."/>
            <person name="Rozas J."/>
            <person name="Rubenfield M.J."/>
            <person name="Ruiz A."/>
            <person name="Russo S."/>
            <person name="Salzberg S.L."/>
            <person name="Sanchez-Gracia A."/>
            <person name="Saranga D.J."/>
            <person name="Sato H."/>
            <person name="Schaeffer S.W."/>
            <person name="Schatz M.C."/>
            <person name="Schlenke T."/>
            <person name="Schwartz R."/>
            <person name="Segarra C."/>
            <person name="Singh R.S."/>
            <person name="Sirot L."/>
            <person name="Sirota M."/>
            <person name="Sisneros N.B."/>
            <person name="Smith C.D."/>
            <person name="Smith T.F."/>
            <person name="Spieth J."/>
            <person name="Stage D.E."/>
            <person name="Stark A."/>
            <person name="Stephan W."/>
            <person name="Strausberg R.L."/>
            <person name="Strempel S."/>
            <person name="Sturgill D."/>
            <person name="Sutton G."/>
            <person name="Sutton G.G."/>
            <person name="Tao W."/>
            <person name="Teichmann S."/>
            <person name="Tobari Y.N."/>
            <person name="Tomimura Y."/>
            <person name="Tsolas J.M."/>
            <person name="Valente V.L."/>
            <person name="Venter E."/>
            <person name="Venter J.C."/>
            <person name="Vicario S."/>
            <person name="Vieira F.G."/>
            <person name="Vilella A.J."/>
            <person name="Villasante A."/>
            <person name="Walenz B."/>
            <person name="Wang J."/>
            <person name="Wasserman M."/>
            <person name="Watts T."/>
            <person name="Wilson D."/>
            <person name="Wilson R.K."/>
            <person name="Wing R.A."/>
            <person name="Wolfner M.F."/>
            <person name="Wong A."/>
            <person name="Wong G.K."/>
            <person name="Wu C.I."/>
            <person name="Wu G."/>
            <person name="Yamamoto D."/>
            <person name="Yang H.P."/>
            <person name="Yang S.P."/>
            <person name="Yorke J.A."/>
            <person name="Yoshida K."/>
            <person name="Zdobnov E."/>
            <person name="Zhang P."/>
            <person name="Zhang Y."/>
            <person name="Zimin A.V."/>
            <person name="Baldwin J."/>
            <person name="Abdouelleil A."/>
            <person name="Abdulkadir J."/>
            <person name="Abebe A."/>
            <person name="Abera B."/>
            <person name="Abreu J."/>
            <person name="Acer S.C."/>
            <person name="Aftuck L."/>
            <person name="Alexander A."/>
            <person name="An P."/>
            <person name="Anderson E."/>
            <person name="Anderson S."/>
            <person name="Arachi H."/>
            <person name="Azer M."/>
            <person name="Bachantsang P."/>
            <person name="Barry A."/>
            <person name="Bayul T."/>
            <person name="Berlin A."/>
            <person name="Bessette D."/>
            <person name="Bloom T."/>
            <person name="Blye J."/>
            <person name="Boguslavskiy L."/>
            <person name="Bonnet C."/>
            <person name="Boukhgalter B."/>
            <person name="Bourzgui I."/>
            <person name="Brown A."/>
            <person name="Cahill P."/>
            <person name="Channer S."/>
            <person name="Cheshatsang Y."/>
            <person name="Chuda L."/>
            <person name="Citroen M."/>
            <person name="Collymore A."/>
            <person name="Cooke P."/>
            <person name="Costello M."/>
            <person name="D'Aco K."/>
            <person name="Daza R."/>
            <person name="De Haan G."/>
            <person name="DeGray S."/>
            <person name="DeMaso C."/>
            <person name="Dhargay N."/>
            <person name="Dooley K."/>
            <person name="Dooley E."/>
            <person name="Doricent M."/>
            <person name="Dorje P."/>
            <person name="Dorjee K."/>
            <person name="Dupes A."/>
            <person name="Elong R."/>
            <person name="Falk J."/>
            <person name="Farina A."/>
            <person name="Faro S."/>
            <person name="Ferguson D."/>
            <person name="Fisher S."/>
            <person name="Foley C.D."/>
            <person name="Franke A."/>
            <person name="Friedrich D."/>
            <person name="Gadbois L."/>
            <person name="Gearin G."/>
            <person name="Gearin C.R."/>
            <person name="Giannoukos G."/>
            <person name="Goode T."/>
            <person name="Graham J."/>
            <person name="Grandbois E."/>
            <person name="Grewal S."/>
            <person name="Gyaltsen K."/>
            <person name="Hafez N."/>
            <person name="Hagos B."/>
            <person name="Hall J."/>
            <person name="Henson C."/>
            <person name="Hollinger A."/>
            <person name="Honan T."/>
            <person name="Huard M.D."/>
            <person name="Hughes L."/>
            <person name="Hurhula B."/>
            <person name="Husby M.E."/>
            <person name="Kamat A."/>
            <person name="Kanga B."/>
            <person name="Kashin S."/>
            <person name="Khazanovich D."/>
            <person name="Kisner P."/>
            <person name="Lance K."/>
            <person name="Lara M."/>
            <person name="Lee W."/>
            <person name="Lennon N."/>
            <person name="Letendre F."/>
            <person name="LeVine R."/>
            <person name="Lipovsky A."/>
            <person name="Liu X."/>
            <person name="Liu J."/>
            <person name="Liu S."/>
            <person name="Lokyitsang T."/>
            <person name="Lokyitsang Y."/>
            <person name="Lubonja R."/>
            <person name="Lui A."/>
            <person name="MacDonald P."/>
            <person name="Magnisalis V."/>
            <person name="Maru K."/>
            <person name="Matthews C."/>
            <person name="McCusker W."/>
            <person name="McDonough S."/>
            <person name="Mehta T."/>
            <person name="Meldrim J."/>
            <person name="Meneus L."/>
            <person name="Mihai O."/>
            <person name="Mihalev A."/>
            <person name="Mihova T."/>
            <person name="Mittelman R."/>
            <person name="Mlenga V."/>
            <person name="Montmayeur A."/>
            <person name="Mulrain L."/>
            <person name="Navidi A."/>
            <person name="Naylor J."/>
            <person name="Negash T."/>
            <person name="Nguyen T."/>
            <person name="Nguyen N."/>
            <person name="Nicol R."/>
            <person name="Norbu C."/>
            <person name="Norbu N."/>
            <person name="Novod N."/>
            <person name="O'Neill B."/>
            <person name="Osman S."/>
            <person name="Markiewicz E."/>
            <person name="Oyono O.L."/>
            <person name="Patti C."/>
            <person name="Phunkhang P."/>
            <person name="Pierre F."/>
            <person name="Priest M."/>
            <person name="Raghuraman S."/>
            <person name="Rege F."/>
            <person name="Reyes R."/>
            <person name="Rise C."/>
            <person name="Rogov P."/>
            <person name="Ross K."/>
            <person name="Ryan E."/>
            <person name="Settipalli S."/>
            <person name="Shea T."/>
            <person name="Sherpa N."/>
            <person name="Shi L."/>
            <person name="Shih D."/>
            <person name="Sparrow T."/>
            <person name="Spaulding J."/>
            <person name="Stalker J."/>
            <person name="Stange-Thomann N."/>
            <person name="Stavropoulos S."/>
            <person name="Stone C."/>
            <person name="Strader C."/>
            <person name="Tesfaye S."/>
            <person name="Thomson T."/>
            <person name="Thoulutsang Y."/>
            <person name="Thoulutsang D."/>
            <person name="Topham K."/>
            <person name="Topping I."/>
            <person name="Tsamla T."/>
            <person name="Vassiliev H."/>
            <person name="Vo A."/>
            <person name="Wangchuk T."/>
            <person name="Wangdi T."/>
            <person name="Weiand M."/>
            <person name="Wilkinson J."/>
            <person name="Wilson A."/>
            <person name="Yadav S."/>
            <person name="Young G."/>
            <person name="Yu Q."/>
            <person name="Zembek L."/>
            <person name="Zhong D."/>
            <person name="Zimmer A."/>
            <person name="Zwirko Z."/>
            <person name="Jaffe D.B."/>
            <person name="Alvarez P."/>
            <person name="Brockman W."/>
            <person name="Butler J."/>
            <person name="Chin C."/>
            <person name="Gnerre S."/>
            <person name="Grabherr M."/>
            <person name="Kleber M."/>
            <person name="Mauceli E."/>
            <person name="MacCallum I."/>
        </authorList>
    </citation>
    <scope>NUCLEOTIDE SEQUENCE [LARGE SCALE GENOMIC DNA]</scope>
    <source>
        <strain evidence="4">Tai18E2 / Tucson 14021-0261.01</strain>
    </source>
</reference>
<keyword evidence="4" id="KW-1185">Reference proteome</keyword>
<name>A0A0R1DIL1_DROYA</name>
<sequence length="157" mass="18302">MRKYIVLFAFLVILKTSLCFNERLETIVHSYGQLIEAKEQELMMLEMELSVLQKNLDEIKTNSANILELDQLRKNLMEKEEQLMICESNAKNQSAPGLWNTVKEIIKPKLEEKLKFLSANNVEANAKTMSKQEEANESSTWDWKDIPRQIVLYYTGN</sequence>
<evidence type="ECO:0000313" key="4">
    <source>
        <dbReference type="Proteomes" id="UP000002282"/>
    </source>
</evidence>
<evidence type="ECO:0000256" key="1">
    <source>
        <dbReference type="SAM" id="Coils"/>
    </source>
</evidence>
<organism evidence="3 4">
    <name type="scientific">Drosophila yakuba</name>
    <name type="common">Fruit fly</name>
    <dbReference type="NCBI Taxonomy" id="7245"/>
    <lineage>
        <taxon>Eukaryota</taxon>
        <taxon>Metazoa</taxon>
        <taxon>Ecdysozoa</taxon>
        <taxon>Arthropoda</taxon>
        <taxon>Hexapoda</taxon>
        <taxon>Insecta</taxon>
        <taxon>Pterygota</taxon>
        <taxon>Neoptera</taxon>
        <taxon>Endopterygota</taxon>
        <taxon>Diptera</taxon>
        <taxon>Brachycera</taxon>
        <taxon>Muscomorpha</taxon>
        <taxon>Ephydroidea</taxon>
        <taxon>Drosophilidae</taxon>
        <taxon>Drosophila</taxon>
        <taxon>Sophophora</taxon>
    </lineage>
</organism>
<proteinExistence type="predicted"/>
<dbReference type="OrthoDB" id="7859743at2759"/>
<protein>
    <submittedName>
        <fullName evidence="3">Uncharacterized protein</fullName>
    </submittedName>
</protein>
<dbReference type="Proteomes" id="UP000002282">
    <property type="component" value="Chromosome 2L"/>
</dbReference>
<keyword evidence="2" id="KW-0732">Signal</keyword>
<keyword evidence="1" id="KW-0175">Coiled coil</keyword>
<feature type="coiled-coil region" evidence="1">
    <location>
        <begin position="35"/>
        <end position="127"/>
    </location>
</feature>
<dbReference type="AlphaFoldDB" id="A0A0R1DIL1"/>
<feature type="signal peptide" evidence="2">
    <location>
        <begin position="1"/>
        <end position="19"/>
    </location>
</feature>
<reference evidence="3 4" key="2">
    <citation type="journal article" date="2007" name="PLoS Biol.">
        <title>Principles of genome evolution in the Drosophila melanogaster species group.</title>
        <authorList>
            <person name="Ranz J.M."/>
            <person name="Maurin D."/>
            <person name="Chan Y.S."/>
            <person name="von Grotthuss M."/>
            <person name="Hillier L.W."/>
            <person name="Roote J."/>
            <person name="Ashburner M."/>
            <person name="Bergman C.M."/>
        </authorList>
    </citation>
    <scope>NUCLEOTIDE SEQUENCE [LARGE SCALE GENOMIC DNA]</scope>
    <source>
        <strain evidence="4">Tai18E2 / Tucson 14021-0261.01</strain>
    </source>
</reference>